<accession>A0A9R1SWR8</accession>
<keyword evidence="1" id="KW-0472">Membrane</keyword>
<keyword evidence="2" id="KW-1185">Reference proteome</keyword>
<proteinExistence type="predicted"/>
<keyword evidence="1" id="KW-1133">Transmembrane helix</keyword>
<keyword evidence="1" id="KW-0812">Transmembrane</keyword>
<reference evidence="3 4" key="1">
    <citation type="submission" date="2025-04" db="UniProtKB">
        <authorList>
            <consortium name="RefSeq"/>
        </authorList>
    </citation>
    <scope>IDENTIFICATION</scope>
    <source>
        <strain evidence="3 4">USDA-PBARC FA_bdor</strain>
        <tissue evidence="3 4">Whole organism</tissue>
    </source>
</reference>
<sequence length="207" mass="23262">MSDQIDETGFNEGRVKKVKAEGRRALTTDCNEWGKSEKRELKKNPELDGMSGNVKVRSNEVYHTIQGILLAFTILALSYHGMRYGPIEYSLLENGQSVQGLVPPRKAVVTLSLGYSFMYSMISSLGAFMLVYSLVSMKPYWSLPTIVLCISEVVWEVGDAIVAVWLLFARLRFTTALTYTAGASLVILGELWCWLGVVRLYELRSFQ</sequence>
<evidence type="ECO:0000256" key="1">
    <source>
        <dbReference type="SAM" id="Phobius"/>
    </source>
</evidence>
<feature type="transmembrane region" description="Helical" evidence="1">
    <location>
        <begin position="147"/>
        <end position="168"/>
    </location>
</feature>
<feature type="transmembrane region" description="Helical" evidence="1">
    <location>
        <begin position="180"/>
        <end position="201"/>
    </location>
</feature>
<dbReference type="KEGG" id="fas:105263805"/>
<evidence type="ECO:0000313" key="3">
    <source>
        <dbReference type="RefSeq" id="XP_011298558.1"/>
    </source>
</evidence>
<protein>
    <submittedName>
        <fullName evidence="3 4">Uncharacterized protein</fullName>
    </submittedName>
</protein>
<evidence type="ECO:0000313" key="4">
    <source>
        <dbReference type="RefSeq" id="XP_011298559.1"/>
    </source>
</evidence>
<organism evidence="2 3">
    <name type="scientific">Fopius arisanus</name>
    <dbReference type="NCBI Taxonomy" id="64838"/>
    <lineage>
        <taxon>Eukaryota</taxon>
        <taxon>Metazoa</taxon>
        <taxon>Ecdysozoa</taxon>
        <taxon>Arthropoda</taxon>
        <taxon>Hexapoda</taxon>
        <taxon>Insecta</taxon>
        <taxon>Pterygota</taxon>
        <taxon>Neoptera</taxon>
        <taxon>Endopterygota</taxon>
        <taxon>Hymenoptera</taxon>
        <taxon>Apocrita</taxon>
        <taxon>Ichneumonoidea</taxon>
        <taxon>Braconidae</taxon>
        <taxon>Opiinae</taxon>
        <taxon>Fopius</taxon>
    </lineage>
</organism>
<feature type="transmembrane region" description="Helical" evidence="1">
    <location>
        <begin position="61"/>
        <end position="82"/>
    </location>
</feature>
<dbReference type="GeneID" id="105263805"/>
<evidence type="ECO:0000313" key="2">
    <source>
        <dbReference type="Proteomes" id="UP000694866"/>
    </source>
</evidence>
<dbReference type="Proteomes" id="UP000694866">
    <property type="component" value="Unplaced"/>
</dbReference>
<accession>A0A9R1TW00</accession>
<gene>
    <name evidence="3 4 5" type="primary">LOC105263805</name>
</gene>
<accession>A0A9R1SWS6</accession>
<dbReference type="AlphaFoldDB" id="A0A9R1SWR8"/>
<dbReference type="OrthoDB" id="7676589at2759"/>
<evidence type="ECO:0000313" key="5">
    <source>
        <dbReference type="RefSeq" id="XP_011298560.1"/>
    </source>
</evidence>
<feature type="transmembrane region" description="Helical" evidence="1">
    <location>
        <begin position="113"/>
        <end position="135"/>
    </location>
</feature>
<dbReference type="RefSeq" id="XP_011298560.1">
    <property type="nucleotide sequence ID" value="XM_011300258.1"/>
</dbReference>
<dbReference type="RefSeq" id="XP_011298559.1">
    <property type="nucleotide sequence ID" value="XM_011300257.1"/>
</dbReference>
<dbReference type="RefSeq" id="XP_011298558.1">
    <property type="nucleotide sequence ID" value="XM_011300256.1"/>
</dbReference>
<name>A0A9R1SWR8_9HYME</name>